<dbReference type="InterPro" id="IPR008906">
    <property type="entry name" value="HATC_C_dom"/>
</dbReference>
<organism evidence="2 3">
    <name type="scientific">Chionoecetes opilio</name>
    <name type="common">Atlantic snow crab</name>
    <name type="synonym">Cancer opilio</name>
    <dbReference type="NCBI Taxonomy" id="41210"/>
    <lineage>
        <taxon>Eukaryota</taxon>
        <taxon>Metazoa</taxon>
        <taxon>Ecdysozoa</taxon>
        <taxon>Arthropoda</taxon>
        <taxon>Crustacea</taxon>
        <taxon>Multicrustacea</taxon>
        <taxon>Malacostraca</taxon>
        <taxon>Eumalacostraca</taxon>
        <taxon>Eucarida</taxon>
        <taxon>Decapoda</taxon>
        <taxon>Pleocyemata</taxon>
        <taxon>Brachyura</taxon>
        <taxon>Eubrachyura</taxon>
        <taxon>Majoidea</taxon>
        <taxon>Majidae</taxon>
        <taxon>Chionoecetes</taxon>
    </lineage>
</organism>
<accession>A0A8J5C9E6</accession>
<evidence type="ECO:0000259" key="1">
    <source>
        <dbReference type="Pfam" id="PF05699"/>
    </source>
</evidence>
<dbReference type="EMBL" id="JACEEZ010016536">
    <property type="protein sequence ID" value="KAG0718173.1"/>
    <property type="molecule type" value="Genomic_DNA"/>
</dbReference>
<name>A0A8J5C9E6_CHIOP</name>
<gene>
    <name evidence="2" type="ORF">GWK47_007830</name>
</gene>
<comment type="caution">
    <text evidence="2">The sequence shown here is derived from an EMBL/GenBank/DDBJ whole genome shotgun (WGS) entry which is preliminary data.</text>
</comment>
<dbReference type="OrthoDB" id="6380091at2759"/>
<feature type="domain" description="HAT C-terminal dimerisation" evidence="1">
    <location>
        <begin position="137"/>
        <end position="175"/>
    </location>
</feature>
<evidence type="ECO:0000313" key="2">
    <source>
        <dbReference type="EMBL" id="KAG0718173.1"/>
    </source>
</evidence>
<keyword evidence="3" id="KW-1185">Reference proteome</keyword>
<protein>
    <recommendedName>
        <fullName evidence="1">HAT C-terminal dimerisation domain-containing protein</fullName>
    </recommendedName>
</protein>
<dbReference type="AlphaFoldDB" id="A0A8J5C9E6"/>
<proteinExistence type="predicted"/>
<dbReference type="Proteomes" id="UP000770661">
    <property type="component" value="Unassembled WGS sequence"/>
</dbReference>
<dbReference type="Pfam" id="PF05699">
    <property type="entry name" value="Dimer_Tnp_hAT"/>
    <property type="match status" value="1"/>
</dbReference>
<dbReference type="GO" id="GO:0046983">
    <property type="term" value="F:protein dimerization activity"/>
    <property type="evidence" value="ECO:0007669"/>
    <property type="project" value="InterPro"/>
</dbReference>
<evidence type="ECO:0000313" key="3">
    <source>
        <dbReference type="Proteomes" id="UP000770661"/>
    </source>
</evidence>
<sequence length="194" mass="21883">MDLLNTSICQYSCLCRRTKIRIFKSLVIPVLLYGCGGDQGQDHQGAKGHHQAQGEGAAAASAWPARSAGTRGHVEARLFNKLFARGPANQQQDVREVLRNSMEEWVPSKGELAWSLFPYQHREVWVDLFIRYNTPLLSSAAVERLFSTAGDVLRAKRSSLEEVNFEELVFLKGNMDLLEEKMGQEDVEEEEEDL</sequence>
<reference evidence="2" key="1">
    <citation type="submission" date="2020-07" db="EMBL/GenBank/DDBJ databases">
        <title>The High-quality genome of the commercially important snow crab, Chionoecetes opilio.</title>
        <authorList>
            <person name="Jeong J.-H."/>
            <person name="Ryu S."/>
        </authorList>
    </citation>
    <scope>NUCLEOTIDE SEQUENCE</scope>
    <source>
        <strain evidence="2">MADBK_172401_WGS</strain>
        <tissue evidence="2">Digestive gland</tissue>
    </source>
</reference>